<accession>A0A841U9I3</accession>
<reference evidence="2 3" key="1">
    <citation type="submission" date="2020-08" db="EMBL/GenBank/DDBJ databases">
        <title>Cohnella phylogeny.</title>
        <authorList>
            <person name="Dunlap C."/>
        </authorList>
    </citation>
    <scope>NUCLEOTIDE SEQUENCE [LARGE SCALE GENOMIC DNA]</scope>
    <source>
        <strain evidence="2 3">DSM 25239</strain>
    </source>
</reference>
<feature type="region of interest" description="Disordered" evidence="1">
    <location>
        <begin position="1292"/>
        <end position="1404"/>
    </location>
</feature>
<protein>
    <submittedName>
        <fullName evidence="2">Uncharacterized protein</fullName>
    </submittedName>
</protein>
<feature type="compositionally biased region" description="Basic and acidic residues" evidence="1">
    <location>
        <begin position="1390"/>
        <end position="1404"/>
    </location>
</feature>
<comment type="caution">
    <text evidence="2">The sequence shown here is derived from an EMBL/GenBank/DDBJ whole genome shotgun (WGS) entry which is preliminary data.</text>
</comment>
<evidence type="ECO:0000313" key="2">
    <source>
        <dbReference type="EMBL" id="MBB6694893.1"/>
    </source>
</evidence>
<gene>
    <name evidence="2" type="ORF">H7B90_26200</name>
</gene>
<keyword evidence="3" id="KW-1185">Reference proteome</keyword>
<evidence type="ECO:0000313" key="3">
    <source>
        <dbReference type="Proteomes" id="UP000553776"/>
    </source>
</evidence>
<dbReference type="EMBL" id="JACJVR010000106">
    <property type="protein sequence ID" value="MBB6694893.1"/>
    <property type="molecule type" value="Genomic_DNA"/>
</dbReference>
<dbReference type="RefSeq" id="WP_185138853.1">
    <property type="nucleotide sequence ID" value="NZ_JACJVR010000106.1"/>
</dbReference>
<name>A0A841U9I3_9BACL</name>
<organism evidence="2 3">
    <name type="scientific">Cohnella xylanilytica</name>
    <dbReference type="NCBI Taxonomy" id="557555"/>
    <lineage>
        <taxon>Bacteria</taxon>
        <taxon>Bacillati</taxon>
        <taxon>Bacillota</taxon>
        <taxon>Bacilli</taxon>
        <taxon>Bacillales</taxon>
        <taxon>Paenibacillaceae</taxon>
        <taxon>Cohnella</taxon>
    </lineage>
</organism>
<evidence type="ECO:0000256" key="1">
    <source>
        <dbReference type="SAM" id="MobiDB-lite"/>
    </source>
</evidence>
<dbReference type="Proteomes" id="UP000553776">
    <property type="component" value="Unassembled WGS sequence"/>
</dbReference>
<sequence length="1404" mass="151515">MFEWFEKLIRDTIWKAIADFFEMLPGLAEDAIREKLHSLTAGQELSSSPLVRVLGVDIGSDTITLLVRGAFPIGGVTPFMRLEIVISRSEVHLSFAEAPIRIVQWKTVLGDLTVESEGKYKGSLGFGYEDGAWLGQGSLKLIPLDISGAIYGGFSDRGMILGLDGQAPRGSSIPLGPTGLGLRGLGGDFAYNFVPRLEQGGIPIPKPSAADYVTWARAGNGIDRWKNGPIGQTSVGVGVRTVLCTIADQGFAFELNPVGFAFLMPSGTFIVGGKGVLLKREGFGAEGFFVFDAASASLALGLGVNVELKKLIKGSGQLDVFFSFSDPTAWYLDLGTESRPVKLELLKDVPVVSILLFQKADAYFRINHRRIAFGGSIGIGGKYEIGDVITLIARLAVSLNAYVGWDPLLVRAQIKVHGELGIKVWKFELILSGDASAEVYFPDPTLFRFEIGVKLDLPWPIPDVSFTKSFGDNIASAPALSSPLTVGTYEINGAITAQQQTVTAIHVLSDLQWNLDADKPWPDLDLVIPFTRRVRDMTGKVEPSQNAGPSEQGGYTVTEDLLELELFDLVHHTAVPDVGAVWAEGPGGGTAQLHILGSDPFAWITAKSDTLKFPVSEQAEKLHDLFFGYGAPEAIPEARKFGSVEYEPSNANGAPDRLIASFQPVIPTRVLATSGFSLRFLDLGGSPVLVSEVSLFVIAGKRAIHLLSLLSSGGAQAKVADLGPVTSNLRLVSVTFRLPVPVDRFTLQLESIERGLNSLYVYAIRYRETVPASSASWTKKTLKPGKYRLTLKGRSKAEHPASGGASVPYPPASPVEWAFEKEFEVVYPETLRPYIYYSTFGDTRLFANARHPWTTWTKDKWNPTQYGFGFPVYRSYKVAVRFVVPYVSEVFGSVPLIARISYEDGIGDFEETLTPAAAADGLSSLPPESRNWILARGGSVPADQEAELAGALPRAGAAKLTLLFEHPVKGEVRLDEWSGYASAFADFNQHVNWPHSCVTVYYDSAGRHTTAECPLPEAKRGPLFGRINPAFDLARAGSIGHIVLSGAARAKKNPVVASEKIKPQVPPIDKIPGPIDKIPTPKPYPEEYSEPPAGWQLPPSLAAETGDIDEDAALRFIRFAAATGAKFSAGGDPLAGINIAAGSTTVEAVTDPQGRPYALWLRTPEPVDWRRVSAELTIRHVEPAAGCPTGFAHRRKLELEVSILPGPDGSSAFLTGELAGIPALLPRGEYELRLSFDPHLAGLPRLRPTPAAGPVPETATLKFVQPLGLAWPLPRQGGIRIPPIDIPVVIDPRPFDPRPFDPRPFDPRPFDPAIGDKVNPKRTLADASANGLQAADRESAPSDSPGLDLRDIRRMSAGEPAAFPRIPLAGEFRASADGWERTAEASAIGDGHERSDSIGRGEES</sequence>
<feature type="compositionally biased region" description="Basic and acidic residues" evidence="1">
    <location>
        <begin position="1293"/>
        <end position="1309"/>
    </location>
</feature>
<proteinExistence type="predicted"/>